<protein>
    <submittedName>
        <fullName evidence="1">Uncharacterized protein</fullName>
    </submittedName>
</protein>
<reference evidence="1 2" key="2">
    <citation type="submission" date="2017-02" db="EMBL/GenBank/DDBJ databases">
        <title>A genome survey and senescence transcriptome analysis in Lentinula edodes.</title>
        <authorList>
            <person name="Sakamoto Y."/>
            <person name="Nakade K."/>
            <person name="Sato S."/>
            <person name="Yoshida Y."/>
            <person name="Miyazaki K."/>
            <person name="Natsume S."/>
            <person name="Konno N."/>
        </authorList>
    </citation>
    <scope>NUCLEOTIDE SEQUENCE [LARGE SCALE GENOMIC DNA]</scope>
    <source>
        <strain evidence="1 2">NBRC 111202</strain>
    </source>
</reference>
<dbReference type="EMBL" id="BDGU01000623">
    <property type="protein sequence ID" value="GAW08307.1"/>
    <property type="molecule type" value="Genomic_DNA"/>
</dbReference>
<name>A0A1Q3EM63_LENED</name>
<gene>
    <name evidence="1" type="ORF">LENED_010362</name>
</gene>
<sequence>MVEPCPNTYYVHQIDLRDVVHSLQQTSRTWSRRRGNTVLRVKDQDYERSDRTPVFFSGFDKFGDEDGG</sequence>
<organism evidence="1 2">
    <name type="scientific">Lentinula edodes</name>
    <name type="common">Shiitake mushroom</name>
    <name type="synonym">Lentinus edodes</name>
    <dbReference type="NCBI Taxonomy" id="5353"/>
    <lineage>
        <taxon>Eukaryota</taxon>
        <taxon>Fungi</taxon>
        <taxon>Dikarya</taxon>
        <taxon>Basidiomycota</taxon>
        <taxon>Agaricomycotina</taxon>
        <taxon>Agaricomycetes</taxon>
        <taxon>Agaricomycetidae</taxon>
        <taxon>Agaricales</taxon>
        <taxon>Marasmiineae</taxon>
        <taxon>Omphalotaceae</taxon>
        <taxon>Lentinula</taxon>
    </lineage>
</organism>
<accession>A0A1Q3EM63</accession>
<proteinExistence type="predicted"/>
<evidence type="ECO:0000313" key="1">
    <source>
        <dbReference type="EMBL" id="GAW08307.1"/>
    </source>
</evidence>
<evidence type="ECO:0000313" key="2">
    <source>
        <dbReference type="Proteomes" id="UP000188533"/>
    </source>
</evidence>
<reference evidence="1 2" key="1">
    <citation type="submission" date="2016-08" db="EMBL/GenBank/DDBJ databases">
        <authorList>
            <consortium name="Lentinula edodes genome sequencing consortium"/>
            <person name="Sakamoto Y."/>
            <person name="Nakade K."/>
            <person name="Sato S."/>
            <person name="Yoshida Y."/>
            <person name="Miyazaki K."/>
            <person name="Natsume S."/>
            <person name="Konno N."/>
        </authorList>
    </citation>
    <scope>NUCLEOTIDE SEQUENCE [LARGE SCALE GENOMIC DNA]</scope>
    <source>
        <strain evidence="1 2">NBRC 111202</strain>
    </source>
</reference>
<dbReference type="Proteomes" id="UP000188533">
    <property type="component" value="Unassembled WGS sequence"/>
</dbReference>
<dbReference type="AlphaFoldDB" id="A0A1Q3EM63"/>
<keyword evidence="2" id="KW-1185">Reference proteome</keyword>
<comment type="caution">
    <text evidence="1">The sequence shown here is derived from an EMBL/GenBank/DDBJ whole genome shotgun (WGS) entry which is preliminary data.</text>
</comment>